<name>A0A176VEN0_MARPO</name>
<accession>A0A176VEN0</accession>
<dbReference type="EMBL" id="LVLJ01003904">
    <property type="protein sequence ID" value="OAE19290.1"/>
    <property type="molecule type" value="Genomic_DNA"/>
</dbReference>
<evidence type="ECO:0008006" key="4">
    <source>
        <dbReference type="Google" id="ProtNLM"/>
    </source>
</evidence>
<sequence length="195" mass="22010">MSLLCNLTVAILLTLDGWSKRNLKGLYVVTTHLMDVDTLKAKSILLTILDVKCGASVDMRARTYLFEYLKRMARNIVTRILNVISDSGSDATNAIVRLFQLVNVFVGYKQQRNCNHVSFLCASRQVIESLAADYKPTLDIVSLFVAMLIKHCNDSEQNLQEIHDALTAILKKMKLQSYEKKLVQELAIIATYLNP</sequence>
<keyword evidence="1" id="KW-0732">Signal</keyword>
<reference evidence="2" key="1">
    <citation type="submission" date="2016-03" db="EMBL/GenBank/DDBJ databases">
        <title>Mechanisms controlling the formation of the plant cell surface in tip-growing cells are functionally conserved among land plants.</title>
        <authorList>
            <person name="Honkanen S."/>
            <person name="Jones V.A."/>
            <person name="Morieri G."/>
            <person name="Champion C."/>
            <person name="Hetherington A.J."/>
            <person name="Kelly S."/>
            <person name="Saint-Marcoux D."/>
            <person name="Proust H."/>
            <person name="Prescott H."/>
            <person name="Dolan L."/>
        </authorList>
    </citation>
    <scope>NUCLEOTIDE SEQUENCE [LARGE SCALE GENOMIC DNA]</scope>
    <source>
        <tissue evidence="2">Whole gametophyte</tissue>
    </source>
</reference>
<protein>
    <recommendedName>
        <fullName evidence="4">DUF659 domain-containing protein</fullName>
    </recommendedName>
</protein>
<comment type="caution">
    <text evidence="2">The sequence shown here is derived from an EMBL/GenBank/DDBJ whole genome shotgun (WGS) entry which is preliminary data.</text>
</comment>
<feature type="chain" id="PRO_5008051793" description="DUF659 domain-containing protein" evidence="1">
    <location>
        <begin position="20"/>
        <end position="195"/>
    </location>
</feature>
<evidence type="ECO:0000256" key="1">
    <source>
        <dbReference type="SAM" id="SignalP"/>
    </source>
</evidence>
<feature type="signal peptide" evidence="1">
    <location>
        <begin position="1"/>
        <end position="19"/>
    </location>
</feature>
<dbReference type="AlphaFoldDB" id="A0A176VEN0"/>
<evidence type="ECO:0000313" key="3">
    <source>
        <dbReference type="Proteomes" id="UP000077202"/>
    </source>
</evidence>
<dbReference type="Proteomes" id="UP000077202">
    <property type="component" value="Unassembled WGS sequence"/>
</dbReference>
<proteinExistence type="predicted"/>
<evidence type="ECO:0000313" key="2">
    <source>
        <dbReference type="EMBL" id="OAE19290.1"/>
    </source>
</evidence>
<keyword evidence="3" id="KW-1185">Reference proteome</keyword>
<organism evidence="2 3">
    <name type="scientific">Marchantia polymorpha subsp. ruderalis</name>
    <dbReference type="NCBI Taxonomy" id="1480154"/>
    <lineage>
        <taxon>Eukaryota</taxon>
        <taxon>Viridiplantae</taxon>
        <taxon>Streptophyta</taxon>
        <taxon>Embryophyta</taxon>
        <taxon>Marchantiophyta</taxon>
        <taxon>Marchantiopsida</taxon>
        <taxon>Marchantiidae</taxon>
        <taxon>Marchantiales</taxon>
        <taxon>Marchantiaceae</taxon>
        <taxon>Marchantia</taxon>
    </lineage>
</organism>
<gene>
    <name evidence="2" type="ORF">AXG93_909s1200</name>
</gene>